<organism evidence="3 4">
    <name type="scientific">Halomonas salipaludis</name>
    <dbReference type="NCBI Taxonomy" id="2032625"/>
    <lineage>
        <taxon>Bacteria</taxon>
        <taxon>Pseudomonadati</taxon>
        <taxon>Pseudomonadota</taxon>
        <taxon>Gammaproteobacteria</taxon>
        <taxon>Oceanospirillales</taxon>
        <taxon>Halomonadaceae</taxon>
        <taxon>Halomonas</taxon>
    </lineage>
</organism>
<keyword evidence="3" id="KW-0808">Transferase</keyword>
<protein>
    <submittedName>
        <fullName evidence="3">Amidophosphoribosyltransferase</fullName>
    </submittedName>
</protein>
<dbReference type="SUPFAM" id="SSF53271">
    <property type="entry name" value="PRTase-like"/>
    <property type="match status" value="1"/>
</dbReference>
<comment type="caution">
    <text evidence="3">The sequence shown here is derived from an EMBL/GenBank/DDBJ whole genome shotgun (WGS) entry which is preliminary data.</text>
</comment>
<dbReference type="OrthoDB" id="9793412at2"/>
<dbReference type="Gene3D" id="3.40.50.2020">
    <property type="match status" value="1"/>
</dbReference>
<accession>A0A2A2EPU5</accession>
<dbReference type="Proteomes" id="UP000217771">
    <property type="component" value="Unassembled WGS sequence"/>
</dbReference>
<dbReference type="GO" id="GO:0016757">
    <property type="term" value="F:glycosyltransferase activity"/>
    <property type="evidence" value="ECO:0007669"/>
    <property type="project" value="UniProtKB-KW"/>
</dbReference>
<reference evidence="3 4" key="1">
    <citation type="submission" date="2017-08" db="EMBL/GenBank/DDBJ databases">
        <title>Halomonas alkalisoli sp. nov., isolated from saline alkaline soil.</title>
        <authorList>
            <person name="Wang D."/>
            <person name="Zhang G."/>
        </authorList>
    </citation>
    <scope>NUCLEOTIDE SEQUENCE [LARGE SCALE GENOMIC DNA]</scope>
    <source>
        <strain evidence="3 4">WRN001</strain>
    </source>
</reference>
<dbReference type="InterPro" id="IPR051910">
    <property type="entry name" value="ComF/GntX_DNA_util-trans"/>
</dbReference>
<dbReference type="CDD" id="cd06223">
    <property type="entry name" value="PRTases_typeI"/>
    <property type="match status" value="1"/>
</dbReference>
<dbReference type="EMBL" id="NSKB01000009">
    <property type="protein sequence ID" value="PAU74678.1"/>
    <property type="molecule type" value="Genomic_DNA"/>
</dbReference>
<dbReference type="InterPro" id="IPR029057">
    <property type="entry name" value="PRTase-like"/>
</dbReference>
<evidence type="ECO:0000259" key="2">
    <source>
        <dbReference type="Pfam" id="PF18912"/>
    </source>
</evidence>
<dbReference type="Pfam" id="PF18912">
    <property type="entry name" value="DZR_2"/>
    <property type="match status" value="1"/>
</dbReference>
<dbReference type="AlphaFoldDB" id="A0A2A2EPU5"/>
<keyword evidence="3" id="KW-0328">Glycosyltransferase</keyword>
<name>A0A2A2EPU5_9GAMM</name>
<evidence type="ECO:0000313" key="3">
    <source>
        <dbReference type="EMBL" id="PAU74678.1"/>
    </source>
</evidence>
<keyword evidence="4" id="KW-1185">Reference proteome</keyword>
<sequence>MIGTMSTLSTRCLGRVDRMLRSALPGRCHFCRGPAASDAPWCEACLVALPWNLPACPRCAEPLPPLTPSGLVCGACLSQPPSFVRARVALRYRDEVALLVQSFKFSASPRAGAVLLALLERQLRGVEQLPEALVAVPLHSRRARERGFDQVAWLAERLARRLGLPLVKAQRLRHTPSQVGLSRKARRDNLKGAFSVEQVLPAHVAILDDIVTTGATCEALAQACQARGATLVEVWAVARTPRQ</sequence>
<evidence type="ECO:0000313" key="4">
    <source>
        <dbReference type="Proteomes" id="UP000217771"/>
    </source>
</evidence>
<dbReference type="InterPro" id="IPR044005">
    <property type="entry name" value="DZR_2"/>
</dbReference>
<dbReference type="InterPro" id="IPR000836">
    <property type="entry name" value="PRTase_dom"/>
</dbReference>
<dbReference type="PANTHER" id="PTHR47505:SF1">
    <property type="entry name" value="DNA UTILIZATION PROTEIN YHGH"/>
    <property type="match status" value="1"/>
</dbReference>
<feature type="domain" description="Double zinc ribbon" evidence="2">
    <location>
        <begin position="20"/>
        <end position="77"/>
    </location>
</feature>
<dbReference type="PANTHER" id="PTHR47505">
    <property type="entry name" value="DNA UTILIZATION PROTEIN YHGH"/>
    <property type="match status" value="1"/>
</dbReference>
<evidence type="ECO:0000256" key="1">
    <source>
        <dbReference type="ARBA" id="ARBA00008007"/>
    </source>
</evidence>
<comment type="similarity">
    <text evidence="1">Belongs to the ComF/GntX family.</text>
</comment>
<gene>
    <name evidence="3" type="ORF">CK498_21375</name>
</gene>
<proteinExistence type="inferred from homology"/>